<evidence type="ECO:0000313" key="2">
    <source>
        <dbReference type="EMBL" id="TFI03116.1"/>
    </source>
</evidence>
<sequence length="222" mass="23557">MGDLLALTGLALLDSMSLGTLVIPIVLVLSRRRVDVVPLVIYFATVVLIYFALGVAIALGFDLVSGVAGRVWDSEPAQWFKLIAGVGLLAFGILAPNPTTRETRRQTPRSLNPGAMIALGGGAALTEAATMVPYLAANGIITAMPVGWPSRLALLAGYCLVMVLPAVILLVCALILGDRIWPRLEKLVPVLEREAKITLLWVAGLVGFWMAATGFAELDLGR</sequence>
<evidence type="ECO:0000256" key="1">
    <source>
        <dbReference type="SAM" id="Phobius"/>
    </source>
</evidence>
<evidence type="ECO:0008006" key="4">
    <source>
        <dbReference type="Google" id="ProtNLM"/>
    </source>
</evidence>
<keyword evidence="1" id="KW-0812">Transmembrane</keyword>
<dbReference type="EMBL" id="SPNK01000001">
    <property type="protein sequence ID" value="TFI03116.1"/>
    <property type="molecule type" value="Genomic_DNA"/>
</dbReference>
<feature type="transmembrane region" description="Helical" evidence="1">
    <location>
        <begin position="79"/>
        <end position="95"/>
    </location>
</feature>
<keyword evidence="1" id="KW-0472">Membrane</keyword>
<gene>
    <name evidence="2" type="ORF">E4P33_00945</name>
</gene>
<keyword evidence="3" id="KW-1185">Reference proteome</keyword>
<reference evidence="2 3" key="1">
    <citation type="submission" date="2019-03" db="EMBL/GenBank/DDBJ databases">
        <title>Genome Sequencing and Assembly of Various Microbes Isolated from Alder Root Nodule.</title>
        <authorList>
            <person name="Swanson E."/>
            <person name="Sevigny J.L."/>
            <person name="Pesce C."/>
            <person name="Davis I."/>
            <person name="Kleiner V."/>
            <person name="Tisa L."/>
        </authorList>
    </citation>
    <scope>NUCLEOTIDE SEQUENCE [LARGE SCALE GENOMIC DNA]</scope>
    <source>
        <strain evidence="2 3">4R-31</strain>
    </source>
</reference>
<name>A0AAX2SJ60_KOCRH</name>
<dbReference type="RefSeq" id="WP_135009819.1">
    <property type="nucleotide sequence ID" value="NZ_JAYEXM010000005.1"/>
</dbReference>
<feature type="transmembrane region" description="Helical" evidence="1">
    <location>
        <begin position="6"/>
        <end position="29"/>
    </location>
</feature>
<feature type="transmembrane region" description="Helical" evidence="1">
    <location>
        <begin position="116"/>
        <end position="135"/>
    </location>
</feature>
<organism evidence="2 3">
    <name type="scientific">Kocuria rhizophila</name>
    <dbReference type="NCBI Taxonomy" id="72000"/>
    <lineage>
        <taxon>Bacteria</taxon>
        <taxon>Bacillati</taxon>
        <taxon>Actinomycetota</taxon>
        <taxon>Actinomycetes</taxon>
        <taxon>Micrococcales</taxon>
        <taxon>Micrococcaceae</taxon>
        <taxon>Kocuria</taxon>
    </lineage>
</organism>
<proteinExistence type="predicted"/>
<accession>A0AAX2SJ60</accession>
<dbReference type="Proteomes" id="UP000298017">
    <property type="component" value="Unassembled WGS sequence"/>
</dbReference>
<feature type="transmembrane region" description="Helical" evidence="1">
    <location>
        <begin position="197"/>
        <end position="216"/>
    </location>
</feature>
<comment type="caution">
    <text evidence="2">The sequence shown here is derived from an EMBL/GenBank/DDBJ whole genome shotgun (WGS) entry which is preliminary data.</text>
</comment>
<keyword evidence="1" id="KW-1133">Transmembrane helix</keyword>
<feature type="transmembrane region" description="Helical" evidence="1">
    <location>
        <begin position="155"/>
        <end position="176"/>
    </location>
</feature>
<feature type="transmembrane region" description="Helical" evidence="1">
    <location>
        <begin position="36"/>
        <end position="59"/>
    </location>
</feature>
<protein>
    <recommendedName>
        <fullName evidence="4">Sap-like sulfolipid-1-addressing protein</fullName>
    </recommendedName>
</protein>
<dbReference type="Pfam" id="PF11139">
    <property type="entry name" value="SfLAP"/>
    <property type="match status" value="1"/>
</dbReference>
<dbReference type="InterPro" id="IPR021315">
    <property type="entry name" value="Gap/Sap"/>
</dbReference>
<evidence type="ECO:0000313" key="3">
    <source>
        <dbReference type="Proteomes" id="UP000298017"/>
    </source>
</evidence>
<dbReference type="AlphaFoldDB" id="A0AAX2SJ60"/>